<feature type="transmembrane region" description="Helical" evidence="1">
    <location>
        <begin position="393"/>
        <end position="413"/>
    </location>
</feature>
<evidence type="ECO:0008006" key="4">
    <source>
        <dbReference type="Google" id="ProtNLM"/>
    </source>
</evidence>
<sequence length="571" mass="63938">MVTLQSSFFGSGVEVPDLEREVVGTANKLGVVWRKHNVLNSVVMGLWKNINVVEIWLPELDASNLVCAQKPVAVVAVLKSENGRIMGLHDGLEVECQTVPNGEFSRMGRDEHSARVGHSLRGPAQSISSLEPLLVESNKFRRQSRSSAGLVPEMRSLRSMHEYSFSYVKIVFVVVLFVTSLISFVTQTETTAYLYTELKFSEPILLLLITHGSWWLLWPLQFSGIALYKTFRRYLRHKNGYIDPHGKKWKGFRRAFTSSVKTQHKNIFHSAELTIRMNRKDYEKEFGSKSFKHFPQFFKSQAIKYIFKSTLILSVILNAAGITWYIAMGMSTGSDVTAIYNCSAFTAYMFAIPILGEKLSLVKLSSVVTAIAGVMVVAYSGKNQNLGTYPHRLQGDVIILMGAILYGLYEVLYKKMCCPPSNEVSARRQATFSNFSMCLIGINTVFVVIVPMAVVQILGWHRFQFPTSSKQWLYIFLSTFSNLIFSVSFLALMALTSPVFSSVASLVTILIVGLVEWFLWGIAISVSQMLGYLLVVAGFGLLTYASWSEISEEDTADELIDTDTESVVSTN</sequence>
<feature type="transmembrane region" description="Helical" evidence="1">
    <location>
        <begin position="499"/>
        <end position="523"/>
    </location>
</feature>
<evidence type="ECO:0000313" key="3">
    <source>
        <dbReference type="Proteomes" id="UP000769157"/>
    </source>
</evidence>
<dbReference type="Pfam" id="PF16965">
    <property type="entry name" value="CSG2"/>
    <property type="match status" value="1"/>
</dbReference>
<keyword evidence="1" id="KW-0812">Transmembrane</keyword>
<dbReference type="InterPro" id="IPR031581">
    <property type="entry name" value="Csg2"/>
</dbReference>
<dbReference type="InterPro" id="IPR037185">
    <property type="entry name" value="EmrE-like"/>
</dbReference>
<dbReference type="InterPro" id="IPR026505">
    <property type="entry name" value="Solute_c_fam_35_mem_F3/F4"/>
</dbReference>
<keyword evidence="3" id="KW-1185">Reference proteome</keyword>
<dbReference type="PANTHER" id="PTHR19346">
    <property type="entry name" value="SUGAR PHOSPHATE TRANSPORTER DOMAIN-CONTAINING PROTEIN"/>
    <property type="match status" value="1"/>
</dbReference>
<reference evidence="2" key="2">
    <citation type="submission" date="2021-01" db="EMBL/GenBank/DDBJ databases">
        <authorList>
            <person name="Schikora-Tamarit M.A."/>
        </authorList>
    </citation>
    <scope>NUCLEOTIDE SEQUENCE</scope>
    <source>
        <strain evidence="2">CBS6075</strain>
    </source>
</reference>
<dbReference type="GO" id="GO:0006874">
    <property type="term" value="P:intracellular calcium ion homeostasis"/>
    <property type="evidence" value="ECO:0007669"/>
    <property type="project" value="InterPro"/>
</dbReference>
<proteinExistence type="predicted"/>
<dbReference type="EMBL" id="JAEUBE010000511">
    <property type="protein sequence ID" value="KAH3660151.1"/>
    <property type="molecule type" value="Genomic_DNA"/>
</dbReference>
<dbReference type="RefSeq" id="XP_046057862.1">
    <property type="nucleotide sequence ID" value="XM_046208743.1"/>
</dbReference>
<feature type="transmembrane region" description="Helical" evidence="1">
    <location>
        <begin position="472"/>
        <end position="492"/>
    </location>
</feature>
<feature type="transmembrane region" description="Helical" evidence="1">
    <location>
        <begin position="362"/>
        <end position="381"/>
    </location>
</feature>
<dbReference type="PANTHER" id="PTHR19346:SF4">
    <property type="entry name" value="SUGAR PHOSPHATE TRANSPORTER DOMAIN-CONTAINING PROTEIN"/>
    <property type="match status" value="1"/>
</dbReference>
<name>A0A9P8SZ88_9ASCO</name>
<feature type="transmembrane region" description="Helical" evidence="1">
    <location>
        <begin position="529"/>
        <end position="547"/>
    </location>
</feature>
<reference evidence="2" key="1">
    <citation type="journal article" date="2021" name="Open Biol.">
        <title>Shared evolutionary footprints suggest mitochondrial oxidative damage underlies multiple complex I losses in fungi.</title>
        <authorList>
            <person name="Schikora-Tamarit M.A."/>
            <person name="Marcet-Houben M."/>
            <person name="Nosek J."/>
            <person name="Gabaldon T."/>
        </authorList>
    </citation>
    <scope>NUCLEOTIDE SEQUENCE</scope>
    <source>
        <strain evidence="2">CBS6075</strain>
    </source>
</reference>
<comment type="caution">
    <text evidence="2">The sequence shown here is derived from an EMBL/GenBank/DDBJ whole genome shotgun (WGS) entry which is preliminary data.</text>
</comment>
<dbReference type="Proteomes" id="UP000769157">
    <property type="component" value="Unassembled WGS sequence"/>
</dbReference>
<evidence type="ECO:0000256" key="1">
    <source>
        <dbReference type="SAM" id="Phobius"/>
    </source>
</evidence>
<feature type="transmembrane region" description="Helical" evidence="1">
    <location>
        <begin position="434"/>
        <end position="460"/>
    </location>
</feature>
<accession>A0A9P8SZ88</accession>
<feature type="transmembrane region" description="Helical" evidence="1">
    <location>
        <begin position="204"/>
        <end position="228"/>
    </location>
</feature>
<organism evidence="2 3">
    <name type="scientific">Ogataea philodendri</name>
    <dbReference type="NCBI Taxonomy" id="1378263"/>
    <lineage>
        <taxon>Eukaryota</taxon>
        <taxon>Fungi</taxon>
        <taxon>Dikarya</taxon>
        <taxon>Ascomycota</taxon>
        <taxon>Saccharomycotina</taxon>
        <taxon>Pichiomycetes</taxon>
        <taxon>Pichiales</taxon>
        <taxon>Pichiaceae</taxon>
        <taxon>Ogataea</taxon>
    </lineage>
</organism>
<feature type="transmembrane region" description="Helical" evidence="1">
    <location>
        <begin position="164"/>
        <end position="184"/>
    </location>
</feature>
<dbReference type="GO" id="GO:0030234">
    <property type="term" value="F:enzyme regulator activity"/>
    <property type="evidence" value="ECO:0007669"/>
    <property type="project" value="InterPro"/>
</dbReference>
<dbReference type="AlphaFoldDB" id="A0A9P8SZ88"/>
<dbReference type="GeneID" id="70239320"/>
<feature type="transmembrane region" description="Helical" evidence="1">
    <location>
        <begin position="305"/>
        <end position="326"/>
    </location>
</feature>
<keyword evidence="1" id="KW-1133">Transmembrane helix</keyword>
<gene>
    <name evidence="2" type="ORF">OGAPHI_007356</name>
</gene>
<protein>
    <recommendedName>
        <fullName evidence="4">EamA domain-containing protein</fullName>
    </recommendedName>
</protein>
<dbReference type="SUPFAM" id="SSF103481">
    <property type="entry name" value="Multidrug resistance efflux transporter EmrE"/>
    <property type="match status" value="2"/>
</dbReference>
<evidence type="ECO:0000313" key="2">
    <source>
        <dbReference type="EMBL" id="KAH3660151.1"/>
    </source>
</evidence>
<keyword evidence="1" id="KW-0472">Membrane</keyword>
<feature type="transmembrane region" description="Helical" evidence="1">
    <location>
        <begin position="338"/>
        <end position="355"/>
    </location>
</feature>
<dbReference type="OrthoDB" id="10062838at2759"/>
<dbReference type="GO" id="GO:0005789">
    <property type="term" value="C:endoplasmic reticulum membrane"/>
    <property type="evidence" value="ECO:0007669"/>
    <property type="project" value="InterPro"/>
</dbReference>